<dbReference type="GO" id="GO:0005524">
    <property type="term" value="F:ATP binding"/>
    <property type="evidence" value="ECO:0007669"/>
    <property type="project" value="InterPro"/>
</dbReference>
<accession>A0A0K2G881</accession>
<dbReference type="Gene3D" id="3.40.50.10810">
    <property type="entry name" value="Tandem AAA-ATPase domain"/>
    <property type="match status" value="1"/>
</dbReference>
<name>A0A0K2G881_NITMO</name>
<dbReference type="PANTHER" id="PTHR45766:SF6">
    <property type="entry name" value="SWI_SNF-RELATED MATRIX-ASSOCIATED ACTIN-DEPENDENT REGULATOR OF CHROMATIN SUBFAMILY A-LIKE PROTEIN 1"/>
    <property type="match status" value="1"/>
</dbReference>
<dbReference type="SMART" id="SM00487">
    <property type="entry name" value="DEXDc"/>
    <property type="match status" value="1"/>
</dbReference>
<dbReference type="PATRIC" id="fig|42253.5.peg.737"/>
<dbReference type="InterPro" id="IPR014001">
    <property type="entry name" value="Helicase_ATP-bd"/>
</dbReference>
<dbReference type="InterPro" id="IPR049730">
    <property type="entry name" value="SNF2/RAD54-like_C"/>
</dbReference>
<protein>
    <submittedName>
        <fullName evidence="4">Uncharacterized protein</fullName>
    </submittedName>
</protein>
<evidence type="ECO:0000256" key="1">
    <source>
        <dbReference type="ARBA" id="ARBA00022801"/>
    </source>
</evidence>
<evidence type="ECO:0000313" key="4">
    <source>
        <dbReference type="EMBL" id="ALA57181.1"/>
    </source>
</evidence>
<dbReference type="CDD" id="cd18793">
    <property type="entry name" value="SF2_C_SNF"/>
    <property type="match status" value="1"/>
</dbReference>
<dbReference type="SMART" id="SM00490">
    <property type="entry name" value="HELICc"/>
    <property type="match status" value="1"/>
</dbReference>
<organism evidence="4 5">
    <name type="scientific">Nitrospira moscoviensis</name>
    <dbReference type="NCBI Taxonomy" id="42253"/>
    <lineage>
        <taxon>Bacteria</taxon>
        <taxon>Pseudomonadati</taxon>
        <taxon>Nitrospirota</taxon>
        <taxon>Nitrospiria</taxon>
        <taxon>Nitrospirales</taxon>
        <taxon>Nitrospiraceae</taxon>
        <taxon>Nitrospira</taxon>
    </lineage>
</organism>
<proteinExistence type="predicted"/>
<dbReference type="Pfam" id="PF00271">
    <property type="entry name" value="Helicase_C"/>
    <property type="match status" value="1"/>
</dbReference>
<evidence type="ECO:0000313" key="5">
    <source>
        <dbReference type="Proteomes" id="UP000069205"/>
    </source>
</evidence>
<dbReference type="PANTHER" id="PTHR45766">
    <property type="entry name" value="DNA ANNEALING HELICASE AND ENDONUCLEASE ZRANB3 FAMILY MEMBER"/>
    <property type="match status" value="1"/>
</dbReference>
<reference evidence="4 5" key="1">
    <citation type="journal article" date="2015" name="Proc. Natl. Acad. Sci. U.S.A.">
        <title>Expanded metabolic versatility of ubiquitous nitrite-oxidizing bacteria from the genus Nitrospira.</title>
        <authorList>
            <person name="Koch H."/>
            <person name="Lucker S."/>
            <person name="Albertsen M."/>
            <person name="Kitzinger K."/>
            <person name="Herbold C."/>
            <person name="Spieck E."/>
            <person name="Nielsen P.H."/>
            <person name="Wagner M."/>
            <person name="Daims H."/>
        </authorList>
    </citation>
    <scope>NUCLEOTIDE SEQUENCE [LARGE SCALE GENOMIC DNA]</scope>
    <source>
        <strain evidence="4 5">NSP M-1</strain>
    </source>
</reference>
<dbReference type="Gene3D" id="3.40.50.300">
    <property type="entry name" value="P-loop containing nucleotide triphosphate hydrolases"/>
    <property type="match status" value="1"/>
</dbReference>
<gene>
    <name evidence="4" type="ORF">NITMOv2_0745</name>
</gene>
<dbReference type="InterPro" id="IPR027417">
    <property type="entry name" value="P-loop_NTPase"/>
</dbReference>
<sequence>MHAINLQAKTLHKASTPLEYQIYRAGLEWDLLDPIVIEKRDDLKSESRWRNRVEPYHHQVTNLITFCRRLPVTLLADDVGLGKTISAGLIVSELIARSRLSKLLVVCPKLLGPQWKEELASKFDIPSTIATGRDLIHEEPEEHGAIITTYNSARLYLDNIPRDRFEMLILDEAHKLRNLYGVDPAPQVARRFRAALEDRRFRYVLMLTATPIQNRLWDLYSLVDLLTVARGHQNPFGGEGIFTRKFIADSREKARQLRPEAREEFRSIVYGYMSRIRRGDAKLYFPDRKVQMHKVKPTPGELELIQTIAKPIQKMNRLAQISILQALTSSPEALKAQLENMARNGTAPRELSQAVSALVMRMPLTAKLQGLGALIERLQKENPERWRLVVFTGRRETQTTIQTFLEQKGLKVGIINGSSGLRNQQTLAGFRKTPPACHVIVSTEAGSEGINLQVANVLVNYDLPWNPMIVEQRIGRVQRLASDHASVAIFNIILSGTFEEYIVGRLMEKLQLASHAIGDIEALLEASGIGEGDDEGASGFDEKIRQLVIAALAGKDFEEATRKAEQSIEDAKQTLAREEENINSMLGGMDGATYTGPRAPRLPAVQRSMEAREFTIGAFGLLGGKVTELENGLVLVEEDGGRQYIRFDEQAEQEHRSVLYKPGTGVFLDLVHRVVASGMHSIEDLDEQPARQCREIASTWIRSFNASVAGIDVQTVSQCFDGKAVVRVRVTVAHDSYERLVSVKCSGPEHMTPFVHRRLDPIPELIQYPRDLGLNLESVVRDAQNDAGISEFCRFYLERREEEVKSAGDDRRKVKKLEDEFTPRLEMSLVGLEGKVYRRAEVQVRFKLEGEQEYASTLTLVPHDPTVVDAPKLLTCTKSGRSAPPVCFKQCEVSGKTVLEELLGRSETSGRYALPEFMVTCTSTGQRLLQDEVERSAVTGQLVAKRLLKTSAMSGKKAEPVHFSRCEFTGADLLLSETAISDASGKRYRSDEVERSSCSGKCGHRSEFVSCAVSGQRLLASEIERCEVTGTSVGPGILQTCSLSGKRVLPAELEVSAISGRPVRRCLLRQSSISGKRAEPEHFGRCEFTGAEVLKSELAKSEISEKYYRGDESAQSVVSGKSGHVSEFIECHETRQRLAPIEAEQCQVTGHHVRPGILQACEVSEKRVLPNQLERCASSGKKALKSFMVTSSVSDARVLEALAVRSSAGNYCLPTEAQICSWSGEQVHPDDIRTCELTGLSIHSRFAGNTVHPRLQVLTALLDGTRRSADAQQSWDSICQHLKSIVGWGRCTIEAAVLSPDKRHLAVCCADWQVLRTRYVGALYTVDEQVVEGRIAIGKRTTQGWSPVH</sequence>
<evidence type="ECO:0000259" key="3">
    <source>
        <dbReference type="PROSITE" id="PS51194"/>
    </source>
</evidence>
<dbReference type="SUPFAM" id="SSF52540">
    <property type="entry name" value="P-loop containing nucleoside triphosphate hydrolases"/>
    <property type="match status" value="2"/>
</dbReference>
<dbReference type="InterPro" id="IPR000330">
    <property type="entry name" value="SNF2_N"/>
</dbReference>
<dbReference type="PROSITE" id="PS51194">
    <property type="entry name" value="HELICASE_CTER"/>
    <property type="match status" value="1"/>
</dbReference>
<dbReference type="PROSITE" id="PS51192">
    <property type="entry name" value="HELICASE_ATP_BIND_1"/>
    <property type="match status" value="1"/>
</dbReference>
<dbReference type="Pfam" id="PF00176">
    <property type="entry name" value="SNF2-rel_dom"/>
    <property type="match status" value="1"/>
</dbReference>
<dbReference type="OrthoDB" id="9814088at2"/>
<feature type="domain" description="Helicase ATP-binding" evidence="2">
    <location>
        <begin position="64"/>
        <end position="229"/>
    </location>
</feature>
<dbReference type="KEGG" id="nmv:NITMOv2_0745"/>
<dbReference type="EMBL" id="CP011801">
    <property type="protein sequence ID" value="ALA57181.1"/>
    <property type="molecule type" value="Genomic_DNA"/>
</dbReference>
<dbReference type="GO" id="GO:0016787">
    <property type="term" value="F:hydrolase activity"/>
    <property type="evidence" value="ECO:0007669"/>
    <property type="project" value="UniProtKB-KW"/>
</dbReference>
<keyword evidence="1" id="KW-0378">Hydrolase</keyword>
<evidence type="ECO:0000259" key="2">
    <source>
        <dbReference type="PROSITE" id="PS51192"/>
    </source>
</evidence>
<dbReference type="STRING" id="42253.NITMOv2_0745"/>
<keyword evidence="5" id="KW-1185">Reference proteome</keyword>
<dbReference type="Proteomes" id="UP000069205">
    <property type="component" value="Chromosome"/>
</dbReference>
<dbReference type="InterPro" id="IPR038718">
    <property type="entry name" value="SNF2-like_sf"/>
</dbReference>
<dbReference type="InterPro" id="IPR001650">
    <property type="entry name" value="Helicase_C-like"/>
</dbReference>
<feature type="domain" description="Helicase C-terminal" evidence="3">
    <location>
        <begin position="370"/>
        <end position="528"/>
    </location>
</feature>